<reference evidence="2 3" key="1">
    <citation type="submission" date="2014-08" db="EMBL/GenBank/DDBJ databases">
        <title>Porphyromonas cangingivalis strain:COT-109_OH1386 Genome sequencing.</title>
        <authorList>
            <person name="Wallis C."/>
            <person name="Deusch O."/>
            <person name="O'Flynn C."/>
            <person name="Davis I."/>
            <person name="Jospin G."/>
            <person name="Darling A.E."/>
            <person name="Coil D.A."/>
            <person name="Alexiev A."/>
            <person name="Horsfall A."/>
            <person name="Kirkwood N."/>
            <person name="Harris S."/>
            <person name="Eisen J.A."/>
        </authorList>
    </citation>
    <scope>NUCLEOTIDE SEQUENCE [LARGE SCALE GENOMIC DNA]</scope>
    <source>
        <strain evidence="3">COT-109 OH1386</strain>
    </source>
</reference>
<keyword evidence="1" id="KW-0732">Signal</keyword>
<name>A0A0A2EHS6_PORCN</name>
<dbReference type="AlphaFoldDB" id="A0A0A2EHS6"/>
<feature type="chain" id="PRO_5001987010" description="Lipoprotein" evidence="1">
    <location>
        <begin position="24"/>
        <end position="355"/>
    </location>
</feature>
<sequence length="355" mass="41493">MKTKFIQPLIWALAFALALPACKKDNGAEPDDPYTPPTEGKAFMPVLAHKVDMERVEKIEKARGGRLSKVTHSDEGNYDTYVFEYGFFQETDVQEIVYEVRTADKTLLKAEVKLPTHIGATDMKNLLKKAGFNDDHILSKIAASDLAREDEDALFSCRIKDLDPGKWFHFKQFDKQRKSMPTIKDLNGYWYDFLNNQAFKITQVRNFESRYKSTLLEEKKVTDGKYANQIRHAMYRTHANHAPQIIRGYFFNWDEELSPQESGYINEIIFIYTDPALGFYRDEIHKIDIPTREMLALLKKEGFKIETTYWSEDHYVFYFKNETKKLKYVLRACTFDDVEGGRKIMALNLFENKDD</sequence>
<accession>A0A0A2EHS6</accession>
<dbReference type="OrthoDB" id="1014797at2"/>
<evidence type="ECO:0008006" key="4">
    <source>
        <dbReference type="Google" id="ProtNLM"/>
    </source>
</evidence>
<organism evidence="2 3">
    <name type="scientific">Porphyromonas cangingivalis</name>
    <dbReference type="NCBI Taxonomy" id="36874"/>
    <lineage>
        <taxon>Bacteria</taxon>
        <taxon>Pseudomonadati</taxon>
        <taxon>Bacteroidota</taxon>
        <taxon>Bacteroidia</taxon>
        <taxon>Bacteroidales</taxon>
        <taxon>Porphyromonadaceae</taxon>
        <taxon>Porphyromonas</taxon>
    </lineage>
</organism>
<gene>
    <name evidence="2" type="ORF">HQ35_09715</name>
</gene>
<comment type="caution">
    <text evidence="2">The sequence shown here is derived from an EMBL/GenBank/DDBJ whole genome shotgun (WGS) entry which is preliminary data.</text>
</comment>
<dbReference type="EMBL" id="JQJD01000060">
    <property type="protein sequence ID" value="KGN78488.1"/>
    <property type="molecule type" value="Genomic_DNA"/>
</dbReference>
<evidence type="ECO:0000256" key="1">
    <source>
        <dbReference type="SAM" id="SignalP"/>
    </source>
</evidence>
<evidence type="ECO:0000313" key="3">
    <source>
        <dbReference type="Proteomes" id="UP000030125"/>
    </source>
</evidence>
<feature type="signal peptide" evidence="1">
    <location>
        <begin position="1"/>
        <end position="23"/>
    </location>
</feature>
<protein>
    <recommendedName>
        <fullName evidence="4">Lipoprotein</fullName>
    </recommendedName>
</protein>
<proteinExistence type="predicted"/>
<dbReference type="Proteomes" id="UP000030125">
    <property type="component" value="Unassembled WGS sequence"/>
</dbReference>
<dbReference type="RefSeq" id="WP_036852776.1">
    <property type="nucleotide sequence ID" value="NZ_JQJD01000060.1"/>
</dbReference>
<evidence type="ECO:0000313" key="2">
    <source>
        <dbReference type="EMBL" id="KGN78488.1"/>
    </source>
</evidence>
<keyword evidence="3" id="KW-1185">Reference proteome</keyword>